<gene>
    <name evidence="2" type="ORF">Mgra_00000997</name>
</gene>
<reference evidence="2" key="1">
    <citation type="journal article" date="2020" name="Ecol. Evol.">
        <title>Genome structure and content of the rice root-knot nematode (Meloidogyne graminicola).</title>
        <authorList>
            <person name="Phan N.T."/>
            <person name="Danchin E.G.J."/>
            <person name="Klopp C."/>
            <person name="Perfus-Barbeoch L."/>
            <person name="Kozlowski D.K."/>
            <person name="Koutsovoulos G.D."/>
            <person name="Lopez-Roques C."/>
            <person name="Bouchez O."/>
            <person name="Zahm M."/>
            <person name="Besnard G."/>
            <person name="Bellafiore S."/>
        </authorList>
    </citation>
    <scope>NUCLEOTIDE SEQUENCE</scope>
    <source>
        <strain evidence="2">VN-18</strain>
    </source>
</reference>
<accession>A0A8T0A0V7</accession>
<evidence type="ECO:0000313" key="3">
    <source>
        <dbReference type="Proteomes" id="UP000605970"/>
    </source>
</evidence>
<name>A0A8T0A0V7_9BILA</name>
<protein>
    <submittedName>
        <fullName evidence="2">Uncharacterized protein</fullName>
    </submittedName>
</protein>
<feature type="coiled-coil region" evidence="1">
    <location>
        <begin position="137"/>
        <end position="164"/>
    </location>
</feature>
<evidence type="ECO:0000256" key="1">
    <source>
        <dbReference type="SAM" id="Coils"/>
    </source>
</evidence>
<evidence type="ECO:0000313" key="2">
    <source>
        <dbReference type="EMBL" id="KAF7639671.1"/>
    </source>
</evidence>
<dbReference type="EMBL" id="JABEBT010000004">
    <property type="protein sequence ID" value="KAF7639671.1"/>
    <property type="molecule type" value="Genomic_DNA"/>
</dbReference>
<keyword evidence="1" id="KW-0175">Coiled coil</keyword>
<comment type="caution">
    <text evidence="2">The sequence shown here is derived from an EMBL/GenBank/DDBJ whole genome shotgun (WGS) entry which is preliminary data.</text>
</comment>
<proteinExistence type="predicted"/>
<dbReference type="Proteomes" id="UP000605970">
    <property type="component" value="Unassembled WGS sequence"/>
</dbReference>
<sequence length="263" mass="31963">MYFIIKKMIKRRIVNFCLFIVFLFIFWSLSNAIQEKLNSIKRTLSKELLTNFLDKSINKKKEKEIEIIKTKLDEKIKKENKLKIYLEEMNNNKIEILINEKMKILEEIYLYDENLENINQKLCKLNCNENNAKPQNIKEKYITYNELKQKLEEAEKEFELKKENKFSKIILGNFEINLAKDKFYNKLNEANNFILKNTSILNEEKNKKKSIKKRIIFIKNLINECERKNNDWLKIINDKKQIEEFIKFINKSRELFEILKEKI</sequence>
<keyword evidence="3" id="KW-1185">Reference proteome</keyword>
<dbReference type="AlphaFoldDB" id="A0A8T0A0V7"/>
<organism evidence="2 3">
    <name type="scientific">Meloidogyne graminicola</name>
    <dbReference type="NCBI Taxonomy" id="189291"/>
    <lineage>
        <taxon>Eukaryota</taxon>
        <taxon>Metazoa</taxon>
        <taxon>Ecdysozoa</taxon>
        <taxon>Nematoda</taxon>
        <taxon>Chromadorea</taxon>
        <taxon>Rhabditida</taxon>
        <taxon>Tylenchina</taxon>
        <taxon>Tylenchomorpha</taxon>
        <taxon>Tylenchoidea</taxon>
        <taxon>Meloidogynidae</taxon>
        <taxon>Meloidogyninae</taxon>
        <taxon>Meloidogyne</taxon>
    </lineage>
</organism>